<evidence type="ECO:0000256" key="2">
    <source>
        <dbReference type="ARBA" id="ARBA00022692"/>
    </source>
</evidence>
<dbReference type="OrthoDB" id="5401779at2759"/>
<keyword evidence="10" id="KW-1185">Reference proteome</keyword>
<evidence type="ECO:0000256" key="4">
    <source>
        <dbReference type="ARBA" id="ARBA00023136"/>
    </source>
</evidence>
<dbReference type="GeneID" id="36586108"/>
<keyword evidence="2 7" id="KW-0812">Transmembrane</keyword>
<dbReference type="Proteomes" id="UP000235371">
    <property type="component" value="Unassembled WGS sequence"/>
</dbReference>
<feature type="compositionally biased region" description="Basic and acidic residues" evidence="6">
    <location>
        <begin position="319"/>
        <end position="328"/>
    </location>
</feature>
<feature type="transmembrane region" description="Helical" evidence="7">
    <location>
        <begin position="59"/>
        <end position="82"/>
    </location>
</feature>
<dbReference type="InterPro" id="IPR049326">
    <property type="entry name" value="Rhodopsin_dom_fungi"/>
</dbReference>
<dbReference type="AlphaFoldDB" id="A0A2J6TET3"/>
<evidence type="ECO:0000256" key="1">
    <source>
        <dbReference type="ARBA" id="ARBA00004141"/>
    </source>
</evidence>
<keyword evidence="3 7" id="KW-1133">Transmembrane helix</keyword>
<evidence type="ECO:0000313" key="10">
    <source>
        <dbReference type="Proteomes" id="UP000235371"/>
    </source>
</evidence>
<keyword evidence="4 7" id="KW-0472">Membrane</keyword>
<evidence type="ECO:0000256" key="7">
    <source>
        <dbReference type="SAM" id="Phobius"/>
    </source>
</evidence>
<reference evidence="9 10" key="1">
    <citation type="submission" date="2016-04" db="EMBL/GenBank/DDBJ databases">
        <title>A degradative enzymes factory behind the ericoid mycorrhizal symbiosis.</title>
        <authorList>
            <consortium name="DOE Joint Genome Institute"/>
            <person name="Martino E."/>
            <person name="Morin E."/>
            <person name="Grelet G."/>
            <person name="Kuo A."/>
            <person name="Kohler A."/>
            <person name="Daghino S."/>
            <person name="Barry K."/>
            <person name="Choi C."/>
            <person name="Cichocki N."/>
            <person name="Clum A."/>
            <person name="Copeland A."/>
            <person name="Hainaut M."/>
            <person name="Haridas S."/>
            <person name="Labutti K."/>
            <person name="Lindquist E."/>
            <person name="Lipzen A."/>
            <person name="Khouja H.-R."/>
            <person name="Murat C."/>
            <person name="Ohm R."/>
            <person name="Olson A."/>
            <person name="Spatafora J."/>
            <person name="Veneault-Fourrey C."/>
            <person name="Henrissat B."/>
            <person name="Grigoriev I."/>
            <person name="Martin F."/>
            <person name="Perotto S."/>
        </authorList>
    </citation>
    <scope>NUCLEOTIDE SEQUENCE [LARGE SCALE GENOMIC DNA]</scope>
    <source>
        <strain evidence="9 10">E</strain>
    </source>
</reference>
<organism evidence="9 10">
    <name type="scientific">Hyaloscypha bicolor E</name>
    <dbReference type="NCBI Taxonomy" id="1095630"/>
    <lineage>
        <taxon>Eukaryota</taxon>
        <taxon>Fungi</taxon>
        <taxon>Dikarya</taxon>
        <taxon>Ascomycota</taxon>
        <taxon>Pezizomycotina</taxon>
        <taxon>Leotiomycetes</taxon>
        <taxon>Helotiales</taxon>
        <taxon>Hyaloscyphaceae</taxon>
        <taxon>Hyaloscypha</taxon>
        <taxon>Hyaloscypha bicolor</taxon>
    </lineage>
</organism>
<feature type="region of interest" description="Disordered" evidence="6">
    <location>
        <begin position="363"/>
        <end position="385"/>
    </location>
</feature>
<gene>
    <name evidence="9" type="ORF">K444DRAFT_587708</name>
</gene>
<comment type="subcellular location">
    <subcellularLocation>
        <location evidence="1">Membrane</location>
        <topology evidence="1">Multi-pass membrane protein</topology>
    </subcellularLocation>
</comment>
<dbReference type="PANTHER" id="PTHR33048:SF55">
    <property type="entry name" value="INTEGRAL MEMBRANE PROTEIN"/>
    <property type="match status" value="1"/>
</dbReference>
<dbReference type="InParanoid" id="A0A2J6TET3"/>
<evidence type="ECO:0000256" key="6">
    <source>
        <dbReference type="SAM" id="MobiDB-lite"/>
    </source>
</evidence>
<dbReference type="Pfam" id="PF20684">
    <property type="entry name" value="Fung_rhodopsin"/>
    <property type="match status" value="1"/>
</dbReference>
<feature type="transmembrane region" description="Helical" evidence="7">
    <location>
        <begin position="102"/>
        <end position="126"/>
    </location>
</feature>
<name>A0A2J6TET3_9HELO</name>
<evidence type="ECO:0000256" key="3">
    <source>
        <dbReference type="ARBA" id="ARBA00022989"/>
    </source>
</evidence>
<feature type="transmembrane region" description="Helical" evidence="7">
    <location>
        <begin position="26"/>
        <end position="47"/>
    </location>
</feature>
<dbReference type="RefSeq" id="XP_024738448.1">
    <property type="nucleotide sequence ID" value="XM_024878031.1"/>
</dbReference>
<protein>
    <submittedName>
        <fullName evidence="9">Putative PTH11-typeG-protein-coupled receptor</fullName>
    </submittedName>
</protein>
<dbReference type="GO" id="GO:0016020">
    <property type="term" value="C:membrane"/>
    <property type="evidence" value="ECO:0007669"/>
    <property type="project" value="UniProtKB-SubCell"/>
</dbReference>
<feature type="domain" description="Rhodopsin" evidence="8">
    <location>
        <begin position="43"/>
        <end position="281"/>
    </location>
</feature>
<feature type="transmembrane region" description="Helical" evidence="7">
    <location>
        <begin position="181"/>
        <end position="204"/>
    </location>
</feature>
<feature type="transmembrane region" description="Helical" evidence="7">
    <location>
        <begin position="138"/>
        <end position="161"/>
    </location>
</feature>
<dbReference type="PANTHER" id="PTHR33048">
    <property type="entry name" value="PTH11-LIKE INTEGRAL MEMBRANE PROTEIN (AFU_ORTHOLOGUE AFUA_5G11245)"/>
    <property type="match status" value="1"/>
</dbReference>
<accession>A0A2J6TET3</accession>
<dbReference type="STRING" id="1095630.A0A2J6TET3"/>
<dbReference type="InterPro" id="IPR052337">
    <property type="entry name" value="SAT4-like"/>
</dbReference>
<evidence type="ECO:0000313" key="9">
    <source>
        <dbReference type="EMBL" id="PMD61544.1"/>
    </source>
</evidence>
<proteinExistence type="inferred from homology"/>
<evidence type="ECO:0000259" key="8">
    <source>
        <dbReference type="Pfam" id="PF20684"/>
    </source>
</evidence>
<dbReference type="EMBL" id="KZ613786">
    <property type="protein sequence ID" value="PMD61544.1"/>
    <property type="molecule type" value="Genomic_DNA"/>
</dbReference>
<keyword evidence="9" id="KW-0675">Receptor</keyword>
<feature type="transmembrane region" description="Helical" evidence="7">
    <location>
        <begin position="216"/>
        <end position="233"/>
    </location>
</feature>
<comment type="similarity">
    <text evidence="5">Belongs to the SAT4 family.</text>
</comment>
<evidence type="ECO:0000256" key="5">
    <source>
        <dbReference type="ARBA" id="ARBA00038359"/>
    </source>
</evidence>
<sequence length="385" mass="42972">MVLEALTARTGVVIPSGPDTKQGHNFVFVNIPLLAVSIAVVAFRVWWRVIKKGGAWNRADICVLVCTVFNIIQVTCISVAILKWGFGHHASYLSAEQRYQSLLYFFVFQCFVKITVGITKLSFLFLYLDIFPQRSFRFICWALIVQISLGLVALGLTTIFQCTPVQYSWNKTIPGGTWLVAFWYGQSGWNTLMDIVVLVLPIPVVLKLQMNRRAKLGLLAVFLLGAFVCITSIERLISLNFNATFAKDFTWATGTSVIWTQVESTVGVICACAPSLRIPLARFIPFLFGSTKPVDSYPLSDGVSNGAGPRSGNWMDQSSRSKKDSEHDIEGDDLATPYKSGGSEERIMGIKKTVSVDLTYLERPGEENVDGSKKYEEHRYDRHIV</sequence>
<feature type="region of interest" description="Disordered" evidence="6">
    <location>
        <begin position="299"/>
        <end position="342"/>
    </location>
</feature>